<sequence length="643" mass="72887">MAADKGCDINSLNIQNVNIDNYRQLVQLYLNLHIYQAALFWADKVVALTNGNPKDVYCLAQCMYMLKEYHRAAHLLRSRNLEKKFVLCNYLTVKCLMEAHDLNEALKVLNMLDVDVLLQNTSVAASLESSLFDNTPKHKIQSSVLLLKGQILEAMDNRSLAVECYKQALHCDVYSYEAFNALIKHHMLTASEEEKLLNSLDGAISEQCDPLEKQVLLTLYKSKLKKYHTPSPKIIRDISLSCGTTKMDSKSLLSKNENPDTSISENGTGKDVKVNKWLLQVQESIDMAVSEAERLYYNCEYQNCSKLSEKILKQDPYHNECLPIYISCQVELKHSNKLFTLAHTLVDLYPSLAIAWFAVGCYYYTIGKSDLARRFLSKATTLDRLYGPAWLAFGHSFATENEHDQAMAAYFKASQLMKGCHLPLLYIGLECGITNNNRLAEEFFQQAQAIAPYDPFVMHEMGVIAFHNNEYTKAEQYFKNALCKTQSVNGSILPAQWEPLLNNLGHTYRKLRRYEEALEYHHKALTLSPLSASTFSAIAYVNALMGKTEDAVHWFHKALGLRMDDTFSTTMLSYLIEHLSEEQAPYPGAPNFIPNFSATVAKEAGSENCIMIEEEMVAVPEISEQEQLTDMSLEIDMSSNNQT</sequence>
<protein>
    <submittedName>
        <fullName evidence="9">Cell division cycle protein 16 homolog</fullName>
    </submittedName>
</protein>
<dbReference type="Pfam" id="PF12895">
    <property type="entry name" value="ANAPC3"/>
    <property type="match status" value="1"/>
</dbReference>
<evidence type="ECO:0000256" key="7">
    <source>
        <dbReference type="PROSITE-ProRule" id="PRU00339"/>
    </source>
</evidence>
<dbReference type="PANTHER" id="PTHR12558">
    <property type="entry name" value="CELL DIVISION CYCLE 16,23,27"/>
    <property type="match status" value="1"/>
</dbReference>
<proteinExistence type="predicted"/>
<evidence type="ECO:0000313" key="8">
    <source>
        <dbReference type="Proteomes" id="UP000192223"/>
    </source>
</evidence>
<dbReference type="GO" id="GO:0031145">
    <property type="term" value="P:anaphase-promoting complex-dependent catabolic process"/>
    <property type="evidence" value="ECO:0007669"/>
    <property type="project" value="TreeGrafter"/>
</dbReference>
<dbReference type="RefSeq" id="XP_018334446.1">
    <property type="nucleotide sequence ID" value="XM_018478944.2"/>
</dbReference>
<evidence type="ECO:0000256" key="2">
    <source>
        <dbReference type="ARBA" id="ARBA00022737"/>
    </source>
</evidence>
<dbReference type="GO" id="GO:0045842">
    <property type="term" value="P:positive regulation of mitotic metaphase/anaphase transition"/>
    <property type="evidence" value="ECO:0007669"/>
    <property type="project" value="TreeGrafter"/>
</dbReference>
<keyword evidence="4" id="KW-0833">Ubl conjugation pathway</keyword>
<dbReference type="InParanoid" id="A0A1W4XE84"/>
<keyword evidence="5 7" id="KW-0802">TPR repeat</keyword>
<dbReference type="CTD" id="8881"/>
<name>A0A1W4XE84_AGRPL</name>
<dbReference type="GO" id="GO:0016567">
    <property type="term" value="P:protein ubiquitination"/>
    <property type="evidence" value="ECO:0007669"/>
    <property type="project" value="TreeGrafter"/>
</dbReference>
<dbReference type="STRING" id="224129.A0A1W4XE84"/>
<keyword evidence="8" id="KW-1185">Reference proteome</keyword>
<dbReference type="OrthoDB" id="10006270at2759"/>
<reference evidence="9" key="1">
    <citation type="submission" date="2025-08" db="UniProtKB">
        <authorList>
            <consortium name="RefSeq"/>
        </authorList>
    </citation>
    <scope>IDENTIFICATION</scope>
    <source>
        <tissue evidence="9">Entire body</tissue>
    </source>
</reference>
<gene>
    <name evidence="9" type="primary">LOC108743383</name>
</gene>
<evidence type="ECO:0000256" key="5">
    <source>
        <dbReference type="ARBA" id="ARBA00022803"/>
    </source>
</evidence>
<evidence type="ECO:0000313" key="9">
    <source>
        <dbReference type="RefSeq" id="XP_018334446.1"/>
    </source>
</evidence>
<evidence type="ECO:0000256" key="6">
    <source>
        <dbReference type="ARBA" id="ARBA00023306"/>
    </source>
</evidence>
<dbReference type="InterPro" id="IPR019734">
    <property type="entry name" value="TPR_rpt"/>
</dbReference>
<dbReference type="SUPFAM" id="SSF81901">
    <property type="entry name" value="HCP-like"/>
    <property type="match status" value="1"/>
</dbReference>
<dbReference type="GO" id="GO:0005737">
    <property type="term" value="C:cytoplasm"/>
    <property type="evidence" value="ECO:0007669"/>
    <property type="project" value="TreeGrafter"/>
</dbReference>
<dbReference type="AlphaFoldDB" id="A0A1W4XE84"/>
<dbReference type="GeneID" id="108743383"/>
<evidence type="ECO:0000256" key="3">
    <source>
        <dbReference type="ARBA" id="ARBA00022776"/>
    </source>
</evidence>
<dbReference type="InterPro" id="IPR011990">
    <property type="entry name" value="TPR-like_helical_dom_sf"/>
</dbReference>
<dbReference type="PROSITE" id="PS50293">
    <property type="entry name" value="TPR_REGION"/>
    <property type="match status" value="1"/>
</dbReference>
<keyword evidence="1 9" id="KW-0132">Cell division</keyword>
<dbReference type="Gene3D" id="1.25.40.10">
    <property type="entry name" value="Tetratricopeptide repeat domain"/>
    <property type="match status" value="1"/>
</dbReference>
<evidence type="ECO:0000256" key="1">
    <source>
        <dbReference type="ARBA" id="ARBA00022618"/>
    </source>
</evidence>
<dbReference type="PANTHER" id="PTHR12558:SF9">
    <property type="entry name" value="CELL DIVISION CYCLE PROTEIN 16 HOMOLOG"/>
    <property type="match status" value="1"/>
</dbReference>
<dbReference type="Proteomes" id="UP000192223">
    <property type="component" value="Unplaced"/>
</dbReference>
<evidence type="ECO:0000256" key="4">
    <source>
        <dbReference type="ARBA" id="ARBA00022786"/>
    </source>
</evidence>
<accession>A0A1W4XE84</accession>
<dbReference type="FunCoup" id="A0A1W4XE84">
    <property type="interactions" value="2009"/>
</dbReference>
<dbReference type="Pfam" id="PF13181">
    <property type="entry name" value="TPR_8"/>
    <property type="match status" value="2"/>
</dbReference>
<feature type="repeat" description="TPR" evidence="7">
    <location>
        <begin position="498"/>
        <end position="531"/>
    </location>
</feature>
<organism evidence="8 9">
    <name type="scientific">Agrilus planipennis</name>
    <name type="common">Emerald ash borer</name>
    <name type="synonym">Agrilus marcopoli</name>
    <dbReference type="NCBI Taxonomy" id="224129"/>
    <lineage>
        <taxon>Eukaryota</taxon>
        <taxon>Metazoa</taxon>
        <taxon>Ecdysozoa</taxon>
        <taxon>Arthropoda</taxon>
        <taxon>Hexapoda</taxon>
        <taxon>Insecta</taxon>
        <taxon>Pterygota</taxon>
        <taxon>Neoptera</taxon>
        <taxon>Endopterygota</taxon>
        <taxon>Coleoptera</taxon>
        <taxon>Polyphaga</taxon>
        <taxon>Elateriformia</taxon>
        <taxon>Buprestoidea</taxon>
        <taxon>Buprestidae</taxon>
        <taxon>Agrilinae</taxon>
        <taxon>Agrilus</taxon>
    </lineage>
</organism>
<dbReference type="GO" id="GO:0005680">
    <property type="term" value="C:anaphase-promoting complex"/>
    <property type="evidence" value="ECO:0007669"/>
    <property type="project" value="TreeGrafter"/>
</dbReference>
<dbReference type="SMART" id="SM00028">
    <property type="entry name" value="TPR"/>
    <property type="match status" value="7"/>
</dbReference>
<dbReference type="PROSITE" id="PS50005">
    <property type="entry name" value="TPR"/>
    <property type="match status" value="1"/>
</dbReference>
<dbReference type="KEGG" id="apln:108743383"/>
<dbReference type="Pfam" id="PF00515">
    <property type="entry name" value="TPR_1"/>
    <property type="match status" value="1"/>
</dbReference>
<dbReference type="SUPFAM" id="SSF48452">
    <property type="entry name" value="TPR-like"/>
    <property type="match status" value="1"/>
</dbReference>
<dbReference type="GO" id="GO:0051301">
    <property type="term" value="P:cell division"/>
    <property type="evidence" value="ECO:0007669"/>
    <property type="project" value="UniProtKB-KW"/>
</dbReference>
<keyword evidence="6" id="KW-0131">Cell cycle</keyword>
<keyword evidence="3" id="KW-0498">Mitosis</keyword>
<keyword evidence="2" id="KW-0677">Repeat</keyword>